<accession>A0ABV7VSD6</accession>
<dbReference type="PANTHER" id="PTHR34319:SF6">
    <property type="entry name" value="MAJOR EXPORTED PROTEIN"/>
    <property type="match status" value="1"/>
</dbReference>
<protein>
    <submittedName>
        <fullName evidence="1">Hcp family type VI secretion system effector</fullName>
    </submittedName>
</protein>
<dbReference type="SUPFAM" id="SSF141452">
    <property type="entry name" value="Hcp1-like"/>
    <property type="match status" value="1"/>
</dbReference>
<dbReference type="EMBL" id="JBHRYB010000005">
    <property type="protein sequence ID" value="MFC3680104.1"/>
    <property type="molecule type" value="Genomic_DNA"/>
</dbReference>
<dbReference type="InterPro" id="IPR036624">
    <property type="entry name" value="Hcp1-lik_sf"/>
</dbReference>
<evidence type="ECO:0000313" key="1">
    <source>
        <dbReference type="EMBL" id="MFC3680104.1"/>
    </source>
</evidence>
<sequence length="170" mass="18594">MAIPAYMMIEGQNQGEISSGALSEDSVGTATQDGHEDEIMVQAFHHHVPRGTNEQNGQITSMPSMRPMQITKMIDKATPLLHNALTSGEQLNITINWYRISASGEEELYYVMEMENAVLIDIETVLPSIGDPTQAHLGHMEVLHINPGSITWTHEAAGTEGAYRFGSTTA</sequence>
<dbReference type="NCBIfam" id="TIGR03344">
    <property type="entry name" value="VI_effect_Hcp1"/>
    <property type="match status" value="1"/>
</dbReference>
<gene>
    <name evidence="1" type="ORF">ACFOMG_08285</name>
</gene>
<proteinExistence type="predicted"/>
<dbReference type="PANTHER" id="PTHR34319">
    <property type="entry name" value="MAJOR EXPORTED PROTEIN"/>
    <property type="match status" value="1"/>
</dbReference>
<dbReference type="Pfam" id="PF05638">
    <property type="entry name" value="T6SS_HCP"/>
    <property type="match status" value="1"/>
</dbReference>
<name>A0ABV7VSD6_9GAMM</name>
<dbReference type="InterPro" id="IPR008514">
    <property type="entry name" value="T6SS_Hcp"/>
</dbReference>
<dbReference type="RefSeq" id="WP_376865949.1">
    <property type="nucleotide sequence ID" value="NZ_JBHRYB010000005.1"/>
</dbReference>
<comment type="caution">
    <text evidence="1">The sequence shown here is derived from an EMBL/GenBank/DDBJ whole genome shotgun (WGS) entry which is preliminary data.</text>
</comment>
<organism evidence="1 2">
    <name type="scientific">Bacterioplanoides pacificum</name>
    <dbReference type="NCBI Taxonomy" id="1171596"/>
    <lineage>
        <taxon>Bacteria</taxon>
        <taxon>Pseudomonadati</taxon>
        <taxon>Pseudomonadota</taxon>
        <taxon>Gammaproteobacteria</taxon>
        <taxon>Oceanospirillales</taxon>
        <taxon>Oceanospirillaceae</taxon>
        <taxon>Bacterioplanoides</taxon>
    </lineage>
</organism>
<keyword evidence="2" id="KW-1185">Reference proteome</keyword>
<dbReference type="Gene3D" id="2.30.110.20">
    <property type="entry name" value="Hcp1-like"/>
    <property type="match status" value="1"/>
</dbReference>
<dbReference type="Proteomes" id="UP001595722">
    <property type="component" value="Unassembled WGS sequence"/>
</dbReference>
<dbReference type="InterPro" id="IPR052947">
    <property type="entry name" value="T6SS_Hcp1_domain"/>
</dbReference>
<reference evidence="2" key="1">
    <citation type="journal article" date="2019" name="Int. J. Syst. Evol. Microbiol.">
        <title>The Global Catalogue of Microorganisms (GCM) 10K type strain sequencing project: providing services to taxonomists for standard genome sequencing and annotation.</title>
        <authorList>
            <consortium name="The Broad Institute Genomics Platform"/>
            <consortium name="The Broad Institute Genome Sequencing Center for Infectious Disease"/>
            <person name="Wu L."/>
            <person name="Ma J."/>
        </authorList>
    </citation>
    <scope>NUCLEOTIDE SEQUENCE [LARGE SCALE GENOMIC DNA]</scope>
    <source>
        <strain evidence="2">KCTC 42424</strain>
    </source>
</reference>
<evidence type="ECO:0000313" key="2">
    <source>
        <dbReference type="Proteomes" id="UP001595722"/>
    </source>
</evidence>